<keyword evidence="3" id="KW-1185">Reference proteome</keyword>
<evidence type="ECO:0000259" key="1">
    <source>
        <dbReference type="Pfam" id="PF13271"/>
    </source>
</evidence>
<feature type="domain" description="DUF4062" evidence="1">
    <location>
        <begin position="19"/>
        <end position="100"/>
    </location>
</feature>
<proteinExistence type="predicted"/>
<dbReference type="GeneID" id="83004175"/>
<dbReference type="AlphaFoldDB" id="A0A415DYM5"/>
<protein>
    <submittedName>
        <fullName evidence="2">DUF4062 domain-containing protein</fullName>
    </submittedName>
</protein>
<evidence type="ECO:0000313" key="3">
    <source>
        <dbReference type="Proteomes" id="UP000284841"/>
    </source>
</evidence>
<evidence type="ECO:0000313" key="2">
    <source>
        <dbReference type="EMBL" id="RHJ85955.1"/>
    </source>
</evidence>
<dbReference type="InterPro" id="IPR025139">
    <property type="entry name" value="DUF4062"/>
</dbReference>
<sequence length="190" mass="22246">MEKSAMPIVNARLHEKRYQIFISSTYSDLLEERRAVMDAILDLKCFPSGMEMFPAVDMEQFEYIKQIIDESDYYVLLLAGRYGSTAPDGISYTEKEYDYARSRNIPVTALVYRDIEQLPQGKCEKSEENQRKLLAFRRKVMEGRLCTFWDSADNLKYELSRSLKAAFDQYPRNGWIRNIDQRADTTDSDL</sequence>
<reference evidence="2 3" key="1">
    <citation type="submission" date="2018-08" db="EMBL/GenBank/DDBJ databases">
        <title>A genome reference for cultivated species of the human gut microbiota.</title>
        <authorList>
            <person name="Zou Y."/>
            <person name="Xue W."/>
            <person name="Luo G."/>
        </authorList>
    </citation>
    <scope>NUCLEOTIDE SEQUENCE [LARGE SCALE GENOMIC DNA]</scope>
    <source>
        <strain evidence="2 3">AM07-24</strain>
    </source>
</reference>
<dbReference type="Proteomes" id="UP000284841">
    <property type="component" value="Unassembled WGS sequence"/>
</dbReference>
<dbReference type="STRING" id="1776384.GCA_900086585_01802"/>
<dbReference type="RefSeq" id="WP_067536866.1">
    <property type="nucleotide sequence ID" value="NZ_AP025567.1"/>
</dbReference>
<dbReference type="EMBL" id="QRMS01000004">
    <property type="protein sequence ID" value="RHJ85955.1"/>
    <property type="molecule type" value="Genomic_DNA"/>
</dbReference>
<accession>A0A415DYM5</accession>
<name>A0A415DYM5_9FIRM</name>
<comment type="caution">
    <text evidence="2">The sequence shown here is derived from an EMBL/GenBank/DDBJ whole genome shotgun (WGS) entry which is preliminary data.</text>
</comment>
<dbReference type="OrthoDB" id="72299at2"/>
<gene>
    <name evidence="2" type="ORF">DW099_14020</name>
</gene>
<dbReference type="Pfam" id="PF13271">
    <property type="entry name" value="DUF4062"/>
    <property type="match status" value="1"/>
</dbReference>
<organism evidence="2 3">
    <name type="scientific">Emergencia timonensis</name>
    <dbReference type="NCBI Taxonomy" id="1776384"/>
    <lineage>
        <taxon>Bacteria</taxon>
        <taxon>Bacillati</taxon>
        <taxon>Bacillota</taxon>
        <taxon>Clostridia</taxon>
        <taxon>Peptostreptococcales</taxon>
        <taxon>Anaerovoracaceae</taxon>
        <taxon>Emergencia</taxon>
    </lineage>
</organism>